<dbReference type="GO" id="GO:0005829">
    <property type="term" value="C:cytosol"/>
    <property type="evidence" value="ECO:0007669"/>
    <property type="project" value="TreeGrafter"/>
</dbReference>
<evidence type="ECO:0000259" key="8">
    <source>
        <dbReference type="PROSITE" id="PS51332"/>
    </source>
</evidence>
<dbReference type="InterPro" id="IPR006638">
    <property type="entry name" value="Elp3/MiaA/NifB-like_rSAM"/>
</dbReference>
<dbReference type="PANTHER" id="PTHR43409:SF7">
    <property type="entry name" value="BLL1977 PROTEIN"/>
    <property type="match status" value="1"/>
</dbReference>
<dbReference type="GO" id="GO:0046872">
    <property type="term" value="F:metal ion binding"/>
    <property type="evidence" value="ECO:0007669"/>
    <property type="project" value="UniProtKB-KW"/>
</dbReference>
<dbReference type="GO" id="GO:0003824">
    <property type="term" value="F:catalytic activity"/>
    <property type="evidence" value="ECO:0007669"/>
    <property type="project" value="InterPro"/>
</dbReference>
<dbReference type="Pfam" id="PF02310">
    <property type="entry name" value="B12-binding"/>
    <property type="match status" value="1"/>
</dbReference>
<evidence type="ECO:0000256" key="7">
    <source>
        <dbReference type="ARBA" id="ARBA00023014"/>
    </source>
</evidence>
<dbReference type="InterPro" id="IPR058240">
    <property type="entry name" value="rSAM_sf"/>
</dbReference>
<dbReference type="SFLD" id="SFLDG01082">
    <property type="entry name" value="B12-binding_domain_containing"/>
    <property type="match status" value="1"/>
</dbReference>
<evidence type="ECO:0000256" key="4">
    <source>
        <dbReference type="ARBA" id="ARBA00022691"/>
    </source>
</evidence>
<evidence type="ECO:0000256" key="6">
    <source>
        <dbReference type="ARBA" id="ARBA00023004"/>
    </source>
</evidence>
<gene>
    <name evidence="10" type="ORF">SAMN02745217_02990</name>
</gene>
<evidence type="ECO:0000256" key="1">
    <source>
        <dbReference type="ARBA" id="ARBA00001966"/>
    </source>
</evidence>
<keyword evidence="3" id="KW-0808">Transferase</keyword>
<dbReference type="SFLD" id="SFLDG01123">
    <property type="entry name" value="methyltransferase_(Class_B)"/>
    <property type="match status" value="1"/>
</dbReference>
<keyword evidence="2" id="KW-0489">Methyltransferase</keyword>
<comment type="cofactor">
    <cofactor evidence="1">
        <name>[4Fe-4S] cluster</name>
        <dbReference type="ChEBI" id="CHEBI:49883"/>
    </cofactor>
</comment>
<feature type="domain" description="Radical SAM core" evidence="9">
    <location>
        <begin position="180"/>
        <end position="398"/>
    </location>
</feature>
<dbReference type="Gene3D" id="3.80.30.20">
    <property type="entry name" value="tm_1862 like domain"/>
    <property type="match status" value="1"/>
</dbReference>
<evidence type="ECO:0000256" key="5">
    <source>
        <dbReference type="ARBA" id="ARBA00022723"/>
    </source>
</evidence>
<keyword evidence="6" id="KW-0408">Iron</keyword>
<reference evidence="10 11" key="1">
    <citation type="submission" date="2016-12" db="EMBL/GenBank/DDBJ databases">
        <authorList>
            <person name="Song W.-J."/>
            <person name="Kurnit D.M."/>
        </authorList>
    </citation>
    <scope>NUCLEOTIDE SEQUENCE [LARGE SCALE GENOMIC DNA]</scope>
    <source>
        <strain evidence="10 11">DSM 12503</strain>
    </source>
</reference>
<sequence length="523" mass="61612">MRENQILLVNFHNFDKKCYEMEEALGLQYIATYLESKEIHSEVCDTAIVTISLENIVDKIVNQDYLIVAFSIYQTTYDYTKQVIAELLKRHYRGHIILGGYFVSLAYKEVLSEIGDYIDCIIFGEGEQAFYNYAKRIIKNEPWKDLKSVIYKENNKIIVNDKLELIYDLDTIPIPKREKMQFRKLAKIYSSRGCYGRCAFCSIYCFFGFDKKKWRSRSVENIIEEIKYLLEEHGIKSLYFVDDNFMGLGKNGKERAYRLAESIIENNIKVTYSVEFRVNDADYTVISKMKESGLRKIFYGVESGVQKELDLLNKFTTTAQNIEAIKMTYLAGIEPNIGFIMFTPYTSFDEILENLEFLEGLIQYNCLSNSMIKSRLIIQPGFDIYERLKAENRIIWDNTTYQYVYEFVDKKVELYYSILVSNYNTDIGGLNADLAQIKDELFIWDLYDDKCYEYQCIRQLEREVFLIELDYAKEIARIVDENQPEQIDTLNYTISQKVDTALKLYNNLLKDGRFKKYMKKVPE</sequence>
<dbReference type="SMART" id="SM00729">
    <property type="entry name" value="Elp3"/>
    <property type="match status" value="1"/>
</dbReference>
<keyword evidence="5" id="KW-0479">Metal-binding</keyword>
<keyword evidence="11" id="KW-1185">Reference proteome</keyword>
<dbReference type="RefSeq" id="WP_073589637.1">
    <property type="nucleotide sequence ID" value="NZ_FRFD01000008.1"/>
</dbReference>
<dbReference type="Gene3D" id="3.40.50.280">
    <property type="entry name" value="Cobalamin-binding domain"/>
    <property type="match status" value="1"/>
</dbReference>
<dbReference type="SUPFAM" id="SSF52242">
    <property type="entry name" value="Cobalamin (vitamin B12)-binding domain"/>
    <property type="match status" value="1"/>
</dbReference>
<keyword evidence="4" id="KW-0949">S-adenosyl-L-methionine</keyword>
<evidence type="ECO:0000256" key="3">
    <source>
        <dbReference type="ARBA" id="ARBA00022679"/>
    </source>
</evidence>
<dbReference type="CDD" id="cd01335">
    <property type="entry name" value="Radical_SAM"/>
    <property type="match status" value="1"/>
</dbReference>
<organism evidence="10 11">
    <name type="scientific">Anaerocolumna xylanovorans DSM 12503</name>
    <dbReference type="NCBI Taxonomy" id="1121345"/>
    <lineage>
        <taxon>Bacteria</taxon>
        <taxon>Bacillati</taxon>
        <taxon>Bacillota</taxon>
        <taxon>Clostridia</taxon>
        <taxon>Lachnospirales</taxon>
        <taxon>Lachnospiraceae</taxon>
        <taxon>Anaerocolumna</taxon>
    </lineage>
</organism>
<dbReference type="SUPFAM" id="SSF102114">
    <property type="entry name" value="Radical SAM enzymes"/>
    <property type="match status" value="1"/>
</dbReference>
<dbReference type="InterPro" id="IPR036724">
    <property type="entry name" value="Cobalamin-bd_sf"/>
</dbReference>
<evidence type="ECO:0000313" key="11">
    <source>
        <dbReference type="Proteomes" id="UP000184612"/>
    </source>
</evidence>
<dbReference type="GO" id="GO:0051539">
    <property type="term" value="F:4 iron, 4 sulfur cluster binding"/>
    <property type="evidence" value="ECO:0007669"/>
    <property type="project" value="UniProtKB-KW"/>
</dbReference>
<evidence type="ECO:0000259" key="9">
    <source>
        <dbReference type="PROSITE" id="PS51918"/>
    </source>
</evidence>
<dbReference type="InterPro" id="IPR051198">
    <property type="entry name" value="BchE-like"/>
</dbReference>
<dbReference type="InterPro" id="IPR007197">
    <property type="entry name" value="rSAM"/>
</dbReference>
<dbReference type="SFLD" id="SFLDS00029">
    <property type="entry name" value="Radical_SAM"/>
    <property type="match status" value="1"/>
</dbReference>
<evidence type="ECO:0000256" key="2">
    <source>
        <dbReference type="ARBA" id="ARBA00022603"/>
    </source>
</evidence>
<keyword evidence="7" id="KW-0411">Iron-sulfur</keyword>
<evidence type="ECO:0000313" key="10">
    <source>
        <dbReference type="EMBL" id="SHO50963.1"/>
    </source>
</evidence>
<accession>A0A1M7YEC1</accession>
<dbReference type="InterPro" id="IPR006158">
    <property type="entry name" value="Cobalamin-bd"/>
</dbReference>
<protein>
    <submittedName>
        <fullName evidence="10">Radical SAM superfamily enzyme YgiQ, UPF0313 family</fullName>
    </submittedName>
</protein>
<dbReference type="STRING" id="1121345.SAMN02745217_02990"/>
<name>A0A1M7YEC1_9FIRM</name>
<dbReference type="Pfam" id="PF04055">
    <property type="entry name" value="Radical_SAM"/>
    <property type="match status" value="1"/>
</dbReference>
<feature type="domain" description="B12-binding" evidence="8">
    <location>
        <begin position="4"/>
        <end position="144"/>
    </location>
</feature>
<dbReference type="PANTHER" id="PTHR43409">
    <property type="entry name" value="ANAEROBIC MAGNESIUM-PROTOPORPHYRIN IX MONOMETHYL ESTER CYCLASE-RELATED"/>
    <property type="match status" value="1"/>
</dbReference>
<proteinExistence type="predicted"/>
<dbReference type="Proteomes" id="UP000184612">
    <property type="component" value="Unassembled WGS sequence"/>
</dbReference>
<dbReference type="InterPro" id="IPR034466">
    <property type="entry name" value="Methyltransferase_Class_B"/>
</dbReference>
<dbReference type="InterPro" id="IPR023404">
    <property type="entry name" value="rSAM_horseshoe"/>
</dbReference>
<dbReference type="EMBL" id="FRFD01000008">
    <property type="protein sequence ID" value="SHO50963.1"/>
    <property type="molecule type" value="Genomic_DNA"/>
</dbReference>
<dbReference type="AlphaFoldDB" id="A0A1M7YEC1"/>
<dbReference type="PROSITE" id="PS51918">
    <property type="entry name" value="RADICAL_SAM"/>
    <property type="match status" value="1"/>
</dbReference>
<dbReference type="PROSITE" id="PS51332">
    <property type="entry name" value="B12_BINDING"/>
    <property type="match status" value="1"/>
</dbReference>
<dbReference type="GO" id="GO:0031419">
    <property type="term" value="F:cobalamin binding"/>
    <property type="evidence" value="ECO:0007669"/>
    <property type="project" value="InterPro"/>
</dbReference>